<dbReference type="EMBL" id="ATCF01000015">
    <property type="protein sequence ID" value="EPD99565.1"/>
    <property type="molecule type" value="Genomic_DNA"/>
</dbReference>
<accession>S3BJL3</accession>
<dbReference type="HOGENOM" id="CLU_028871_5_2_4"/>
<keyword evidence="3" id="KW-1185">Reference proteome</keyword>
<feature type="chain" id="PRO_5004517893" description="SsuA/THI5-like domain-containing protein" evidence="1">
    <location>
        <begin position="35"/>
        <end position="329"/>
    </location>
</feature>
<dbReference type="PATRIC" id="fig|1203554.3.peg.1048"/>
<gene>
    <name evidence="2" type="ORF">HMPREF1476_01021</name>
</gene>
<evidence type="ECO:0008006" key="4">
    <source>
        <dbReference type="Google" id="ProtNLM"/>
    </source>
</evidence>
<dbReference type="Gene3D" id="3.40.190.10">
    <property type="entry name" value="Periplasmic binding protein-like II"/>
    <property type="match status" value="2"/>
</dbReference>
<evidence type="ECO:0000313" key="3">
    <source>
        <dbReference type="Proteomes" id="UP000014400"/>
    </source>
</evidence>
<reference evidence="2 3" key="1">
    <citation type="submission" date="2013-04" db="EMBL/GenBank/DDBJ databases">
        <title>The Genome Sequence of Sutterella wadsworthensis HGA0223.</title>
        <authorList>
            <consortium name="The Broad Institute Genomics Platform"/>
            <person name="Earl A."/>
            <person name="Ward D."/>
            <person name="Feldgarden M."/>
            <person name="Gevers D."/>
            <person name="Schmidt T.M."/>
            <person name="Dover J."/>
            <person name="Dai D."/>
            <person name="Walker B."/>
            <person name="Young S."/>
            <person name="Zeng Q."/>
            <person name="Gargeya S."/>
            <person name="Fitzgerald M."/>
            <person name="Haas B."/>
            <person name="Abouelleil A."/>
            <person name="Allen A.W."/>
            <person name="Alvarado L."/>
            <person name="Arachchi H.M."/>
            <person name="Berlin A.M."/>
            <person name="Chapman S.B."/>
            <person name="Gainer-Dewar J."/>
            <person name="Goldberg J."/>
            <person name="Griggs A."/>
            <person name="Gujja S."/>
            <person name="Hansen M."/>
            <person name="Howarth C."/>
            <person name="Imamovic A."/>
            <person name="Ireland A."/>
            <person name="Larimer J."/>
            <person name="McCowan C."/>
            <person name="Murphy C."/>
            <person name="Pearson M."/>
            <person name="Poon T.W."/>
            <person name="Priest M."/>
            <person name="Roberts A."/>
            <person name="Saif S."/>
            <person name="Shea T."/>
            <person name="Sisk P."/>
            <person name="Sykes S."/>
            <person name="Wortman J."/>
            <person name="Nusbaum C."/>
            <person name="Birren B."/>
        </authorList>
    </citation>
    <scope>NUCLEOTIDE SEQUENCE [LARGE SCALE GENOMIC DNA]</scope>
    <source>
        <strain evidence="2 3">HGA0223</strain>
    </source>
</reference>
<dbReference type="AlphaFoldDB" id="S3BJL3"/>
<dbReference type="eggNOG" id="COG0715">
    <property type="taxonomic scope" value="Bacteria"/>
</dbReference>
<dbReference type="RefSeq" id="WP_016474329.1">
    <property type="nucleotide sequence ID" value="NZ_KE150480.1"/>
</dbReference>
<dbReference type="Proteomes" id="UP000014400">
    <property type="component" value="Unassembled WGS sequence"/>
</dbReference>
<dbReference type="SUPFAM" id="SSF53850">
    <property type="entry name" value="Periplasmic binding protein-like II"/>
    <property type="match status" value="1"/>
</dbReference>
<name>S3BJL3_9BURK</name>
<dbReference type="PANTHER" id="PTHR30024">
    <property type="entry name" value="ALIPHATIC SULFONATES-BINDING PROTEIN-RELATED"/>
    <property type="match status" value="1"/>
</dbReference>
<feature type="signal peptide" evidence="1">
    <location>
        <begin position="1"/>
        <end position="34"/>
    </location>
</feature>
<dbReference type="STRING" id="1203554.HMPREF1476_01021"/>
<protein>
    <recommendedName>
        <fullName evidence="4">SsuA/THI5-like domain-containing protein</fullName>
    </recommendedName>
</protein>
<comment type="caution">
    <text evidence="2">The sequence shown here is derived from an EMBL/GenBank/DDBJ whole genome shotgun (WGS) entry which is preliminary data.</text>
</comment>
<keyword evidence="1" id="KW-0732">Signal</keyword>
<dbReference type="Pfam" id="PF13379">
    <property type="entry name" value="NMT1_2"/>
    <property type="match status" value="1"/>
</dbReference>
<evidence type="ECO:0000256" key="1">
    <source>
        <dbReference type="SAM" id="SignalP"/>
    </source>
</evidence>
<proteinExistence type="predicted"/>
<organism evidence="2 3">
    <name type="scientific">Sutterella wadsworthensis HGA0223</name>
    <dbReference type="NCBI Taxonomy" id="1203554"/>
    <lineage>
        <taxon>Bacteria</taxon>
        <taxon>Pseudomonadati</taxon>
        <taxon>Pseudomonadota</taxon>
        <taxon>Betaproteobacteria</taxon>
        <taxon>Burkholderiales</taxon>
        <taxon>Sutterellaceae</taxon>
        <taxon>Sutterella</taxon>
    </lineage>
</organism>
<evidence type="ECO:0000313" key="2">
    <source>
        <dbReference type="EMBL" id="EPD99565.1"/>
    </source>
</evidence>
<sequence>MATDFVFMNRRTFGIRTAALCFAAGMMVSPFSLAAEEPLLKIGVLPAADSVLLYAAESERFFESRGLRIQLLPFKSAIEIGAAMRAGELAGHYGDLINVFTQNAAGAPQAVAATVTYANPAERNFALVTRPGSNLTSLEDIKTHPGTDTAMSASTIIDYLLDRMEATMGLPPSAMKRVEVRQIPIRLQLLLAGKMETALLPEPLCSLVESKGGRALWDDRTLAEPLAVVAFRKAAVTPQTAAAFRAALADAAKAIESDPEKFRALMVKKSLLTKAAAAAYKMPTYAHFGTADGLPPLPSAADVKRTADWMIGKGMIKAIPKLQEVVFVP</sequence>